<dbReference type="RefSeq" id="WP_094288993.1">
    <property type="nucleotide sequence ID" value="NZ_JAMXHW010000018.1"/>
</dbReference>
<protein>
    <recommendedName>
        <fullName evidence="3">DUF2905 domain-containing protein</fullName>
    </recommendedName>
</protein>
<evidence type="ECO:0008006" key="3">
    <source>
        <dbReference type="Google" id="ProtNLM"/>
    </source>
</evidence>
<reference evidence="1 2" key="1">
    <citation type="submission" date="2017-07" db="EMBL/GenBank/DDBJ databases">
        <title>Acidovorax KNDSW TSA 6 genome sequence and assembly.</title>
        <authorList>
            <person name="Mayilraj S."/>
        </authorList>
    </citation>
    <scope>NUCLEOTIDE SEQUENCE [LARGE SCALE GENOMIC DNA]</scope>
    <source>
        <strain evidence="1 2">KNDSW-TSA6</strain>
    </source>
</reference>
<dbReference type="Proteomes" id="UP000215441">
    <property type="component" value="Unassembled WGS sequence"/>
</dbReference>
<organism evidence="1 2">
    <name type="scientific">Acidovorax kalamii</name>
    <dbReference type="NCBI Taxonomy" id="2004485"/>
    <lineage>
        <taxon>Bacteria</taxon>
        <taxon>Pseudomonadati</taxon>
        <taxon>Pseudomonadota</taxon>
        <taxon>Betaproteobacteria</taxon>
        <taxon>Burkholderiales</taxon>
        <taxon>Comamonadaceae</taxon>
        <taxon>Acidovorax</taxon>
    </lineage>
</organism>
<dbReference type="Pfam" id="PF11146">
    <property type="entry name" value="DUF2905"/>
    <property type="match status" value="1"/>
</dbReference>
<dbReference type="EMBL" id="NOIG01000006">
    <property type="protein sequence ID" value="OYD50357.1"/>
    <property type="molecule type" value="Genomic_DNA"/>
</dbReference>
<dbReference type="AlphaFoldDB" id="A0A235EP70"/>
<gene>
    <name evidence="1" type="ORF">CBY09_09870</name>
</gene>
<comment type="caution">
    <text evidence="1">The sequence shown here is derived from an EMBL/GenBank/DDBJ whole genome shotgun (WGS) entry which is preliminary data.</text>
</comment>
<sequence>MFRWLLVIFLALMLISWLSPLLRRLGFGRLPGDFRFRWLGRDWDVPLASTLLLSFVVSLLTKLL</sequence>
<dbReference type="InterPro" id="IPR021320">
    <property type="entry name" value="DUF2905"/>
</dbReference>
<evidence type="ECO:0000313" key="2">
    <source>
        <dbReference type="Proteomes" id="UP000215441"/>
    </source>
</evidence>
<keyword evidence="2" id="KW-1185">Reference proteome</keyword>
<proteinExistence type="predicted"/>
<evidence type="ECO:0000313" key="1">
    <source>
        <dbReference type="EMBL" id="OYD50357.1"/>
    </source>
</evidence>
<accession>A0A235EP70</accession>
<name>A0A235EP70_9BURK</name>